<dbReference type="SUPFAM" id="SSF53474">
    <property type="entry name" value="alpha/beta-Hydrolases"/>
    <property type="match status" value="1"/>
</dbReference>
<dbReference type="GO" id="GO:0004252">
    <property type="term" value="F:serine-type endopeptidase activity"/>
    <property type="evidence" value="ECO:0007669"/>
    <property type="project" value="InterPro"/>
</dbReference>
<feature type="domain" description="Peptidase S9 prolyl oligopeptidase catalytic" evidence="2">
    <location>
        <begin position="64"/>
        <end position="255"/>
    </location>
</feature>
<sequence length="258" mass="29588">MISKEPIISPSDRFYLFLVTYWSEEYKVKGYLIEPKEKGNYEGMVYLRGGIKNVGMVRIPRIMQYASEGFVVFAPFYRGNKGGEGREDFGGDDRKDAFAAFEMLSTHPMVREGRVHVVGFSRGGIMAGLTAAEYQPASLITWGGVSNCHLMYEERPDLRKMLRRTFSGDPSQSDSIYKMRSPVSMADDINCPVLIIHGEFDQHVGVEHAHQLHDQLIEKKKKSEKWIIPNRGHLLSVREQLTYTRKACDWMKQARKNE</sequence>
<accession>A0A323TMQ4</accession>
<evidence type="ECO:0000313" key="3">
    <source>
        <dbReference type="EMBL" id="PYZ93973.1"/>
    </source>
</evidence>
<gene>
    <name evidence="3" type="ORF">CR194_11855</name>
</gene>
<dbReference type="InterPro" id="IPR001375">
    <property type="entry name" value="Peptidase_S9_cat"/>
</dbReference>
<evidence type="ECO:0000259" key="2">
    <source>
        <dbReference type="Pfam" id="PF00326"/>
    </source>
</evidence>
<dbReference type="AlphaFoldDB" id="A0A323TMQ4"/>
<comment type="caution">
    <text evidence="3">The sequence shown here is derived from an EMBL/GenBank/DDBJ whole genome shotgun (WGS) entry which is preliminary data.</text>
</comment>
<dbReference type="PANTHER" id="PTHR42776">
    <property type="entry name" value="SERINE PEPTIDASE S9 FAMILY MEMBER"/>
    <property type="match status" value="1"/>
</dbReference>
<dbReference type="InterPro" id="IPR002471">
    <property type="entry name" value="Pept_S9_AS"/>
</dbReference>
<dbReference type="Proteomes" id="UP000248214">
    <property type="component" value="Unassembled WGS sequence"/>
</dbReference>
<dbReference type="OrthoDB" id="9812921at2"/>
<name>A0A323TMQ4_9BACI</name>
<organism evidence="3 4">
    <name type="scientific">Salipaludibacillus keqinensis</name>
    <dbReference type="NCBI Taxonomy" id="2045207"/>
    <lineage>
        <taxon>Bacteria</taxon>
        <taxon>Bacillati</taxon>
        <taxon>Bacillota</taxon>
        <taxon>Bacilli</taxon>
        <taxon>Bacillales</taxon>
        <taxon>Bacillaceae</taxon>
    </lineage>
</organism>
<keyword evidence="4" id="KW-1185">Reference proteome</keyword>
<dbReference type="PROSITE" id="PS00708">
    <property type="entry name" value="PRO_ENDOPEP_SER"/>
    <property type="match status" value="1"/>
</dbReference>
<dbReference type="Pfam" id="PF00326">
    <property type="entry name" value="Peptidase_S9"/>
    <property type="match status" value="1"/>
</dbReference>
<reference evidence="3 4" key="1">
    <citation type="submission" date="2017-10" db="EMBL/GenBank/DDBJ databases">
        <title>Bacillus sp. nov., a halophilic bacterium isolated from a Keqin Lake.</title>
        <authorList>
            <person name="Wang H."/>
        </authorList>
    </citation>
    <scope>NUCLEOTIDE SEQUENCE [LARGE SCALE GENOMIC DNA]</scope>
    <source>
        <strain evidence="3 4">KQ-12</strain>
    </source>
</reference>
<protein>
    <submittedName>
        <fullName evidence="3">Alpha/beta hydrolase</fullName>
    </submittedName>
</protein>
<dbReference type="InterPro" id="IPR029058">
    <property type="entry name" value="AB_hydrolase_fold"/>
</dbReference>
<proteinExistence type="predicted"/>
<dbReference type="PANTHER" id="PTHR42776:SF27">
    <property type="entry name" value="DIPEPTIDYL PEPTIDASE FAMILY MEMBER 6"/>
    <property type="match status" value="1"/>
</dbReference>
<keyword evidence="1 3" id="KW-0378">Hydrolase</keyword>
<evidence type="ECO:0000313" key="4">
    <source>
        <dbReference type="Proteomes" id="UP000248214"/>
    </source>
</evidence>
<dbReference type="GO" id="GO:0006508">
    <property type="term" value="P:proteolysis"/>
    <property type="evidence" value="ECO:0007669"/>
    <property type="project" value="InterPro"/>
</dbReference>
<dbReference type="EMBL" id="PDOD01000002">
    <property type="protein sequence ID" value="PYZ93973.1"/>
    <property type="molecule type" value="Genomic_DNA"/>
</dbReference>
<dbReference type="Gene3D" id="3.40.50.1820">
    <property type="entry name" value="alpha/beta hydrolase"/>
    <property type="match status" value="1"/>
</dbReference>
<evidence type="ECO:0000256" key="1">
    <source>
        <dbReference type="ARBA" id="ARBA00022801"/>
    </source>
</evidence>